<feature type="region of interest" description="Disordered" evidence="1">
    <location>
        <begin position="375"/>
        <end position="470"/>
    </location>
</feature>
<evidence type="ECO:0000259" key="2">
    <source>
        <dbReference type="PROSITE" id="PS50812"/>
    </source>
</evidence>
<dbReference type="Gene3D" id="2.30.30.140">
    <property type="match status" value="1"/>
</dbReference>
<gene>
    <name evidence="3" type="ORF">O6P43_030868</name>
</gene>
<dbReference type="GO" id="GO:0016301">
    <property type="term" value="F:kinase activity"/>
    <property type="evidence" value="ECO:0007669"/>
    <property type="project" value="UniProtKB-KW"/>
</dbReference>
<proteinExistence type="predicted"/>
<feature type="region of interest" description="Disordered" evidence="1">
    <location>
        <begin position="607"/>
        <end position="632"/>
    </location>
</feature>
<evidence type="ECO:0000256" key="1">
    <source>
        <dbReference type="SAM" id="MobiDB-lite"/>
    </source>
</evidence>
<reference evidence="3" key="1">
    <citation type="journal article" date="2023" name="Science">
        <title>Elucidation of the pathway for biosynthesis of saponin adjuvants from the soapbark tree.</title>
        <authorList>
            <person name="Reed J."/>
            <person name="Orme A."/>
            <person name="El-Demerdash A."/>
            <person name="Owen C."/>
            <person name="Martin L.B.B."/>
            <person name="Misra R.C."/>
            <person name="Kikuchi S."/>
            <person name="Rejzek M."/>
            <person name="Martin A.C."/>
            <person name="Harkess A."/>
            <person name="Leebens-Mack J."/>
            <person name="Louveau T."/>
            <person name="Stephenson M.J."/>
            <person name="Osbourn A."/>
        </authorList>
    </citation>
    <scope>NUCLEOTIDE SEQUENCE</scope>
    <source>
        <strain evidence="3">S10</strain>
    </source>
</reference>
<keyword evidence="3" id="KW-0808">Transferase</keyword>
<feature type="region of interest" description="Disordered" evidence="1">
    <location>
        <begin position="88"/>
        <end position="107"/>
    </location>
</feature>
<feature type="compositionally biased region" description="Polar residues" evidence="1">
    <location>
        <begin position="900"/>
        <end position="910"/>
    </location>
</feature>
<feature type="domain" description="PWWP" evidence="2">
    <location>
        <begin position="199"/>
        <end position="258"/>
    </location>
</feature>
<dbReference type="PANTHER" id="PTHR42851">
    <property type="entry name" value="ALDOLASE-RELATED"/>
    <property type="match status" value="1"/>
</dbReference>
<dbReference type="Proteomes" id="UP001163823">
    <property type="component" value="Chromosome 13"/>
</dbReference>
<feature type="compositionally biased region" description="Basic residues" evidence="1">
    <location>
        <begin position="876"/>
        <end position="892"/>
    </location>
</feature>
<feature type="compositionally biased region" description="Basic and acidic residues" evidence="1">
    <location>
        <begin position="456"/>
        <end position="469"/>
    </location>
</feature>
<dbReference type="PANTHER" id="PTHR42851:SF8">
    <property type="entry name" value="PWWP DOMAIN-CONTAINING PROTEIN"/>
    <property type="match status" value="1"/>
</dbReference>
<dbReference type="InterPro" id="IPR000313">
    <property type="entry name" value="PWWP_dom"/>
</dbReference>
<keyword evidence="4" id="KW-1185">Reference proteome</keyword>
<dbReference type="SUPFAM" id="SSF63748">
    <property type="entry name" value="Tudor/PWWP/MBT"/>
    <property type="match status" value="1"/>
</dbReference>
<organism evidence="3 4">
    <name type="scientific">Quillaja saponaria</name>
    <name type="common">Soap bark tree</name>
    <dbReference type="NCBI Taxonomy" id="32244"/>
    <lineage>
        <taxon>Eukaryota</taxon>
        <taxon>Viridiplantae</taxon>
        <taxon>Streptophyta</taxon>
        <taxon>Embryophyta</taxon>
        <taxon>Tracheophyta</taxon>
        <taxon>Spermatophyta</taxon>
        <taxon>Magnoliopsida</taxon>
        <taxon>eudicotyledons</taxon>
        <taxon>Gunneridae</taxon>
        <taxon>Pentapetalae</taxon>
        <taxon>rosids</taxon>
        <taxon>fabids</taxon>
        <taxon>Fabales</taxon>
        <taxon>Quillajaceae</taxon>
        <taxon>Quillaja</taxon>
    </lineage>
</organism>
<dbReference type="Pfam" id="PF00855">
    <property type="entry name" value="PWWP"/>
    <property type="match status" value="1"/>
</dbReference>
<evidence type="ECO:0000313" key="4">
    <source>
        <dbReference type="Proteomes" id="UP001163823"/>
    </source>
</evidence>
<dbReference type="AlphaFoldDB" id="A0AAD7KVT9"/>
<dbReference type="EMBL" id="JARAOO010000013">
    <property type="protein sequence ID" value="KAJ7945865.1"/>
    <property type="molecule type" value="Genomic_DNA"/>
</dbReference>
<sequence length="1128" mass="123263">METPETLEAQNLDCKTLREASGLLDLSGNCTGSASIPEILIEENDKSIGVNGTDMRDTNVGVAAQMVNIEKKMGSTEGDDSIEGEEDFFNANGVDRDPEASNGLSESKQDLAMDVDHNGGKDERIIKDGNLGINEVCSAQKIKFSGDGISLFVEFNGPSNGFIQANPGEEHSGLWKSEENLKDEGKEVLTDNREFNFTLGDVVWVKTKNQTWWPGKISSDASQYAAEGELGESLLVGYFGSSHVAWCCYSQLKPFHENFQQMLGQIKSRSFLRAVEKAVEEFGKCVRLEMTCSCVSKESPQSAGKAEPKEEVSLVDSRANKFGEYSAAHFEPAEFLSNLKHLARVVSMPGMLEKAVVQNRLSAFYGSFGHSQLPMHQLRETSDAEPSPSERSMPKKKLNVQMENRESNDGIVSGEGFPKLRKRERDDSEVEHQEISLLRSSITTEHKAPSGNGNDMSRETFDKNSDSRERKKSKYLSYPYINWGDKGLPADTEVPKAPDLSHKGVSSSVDIVQFSGSPSLGKCSNKKFQRNWYRKFINGSTISANPEFITAPAATFLSELCSTAVDCMYAVENKNFDLIEWLFSRFRISVYHDESIYEMYCKKMDGQSEDEKEDNKGPLISTKEATKTKKRASLKEPEAEIVASSFDVNGNLDTNPIKHSLEISIVTNSKTKQKMRKKKEQPNSEKHKTETLSGLLDVNINIATNDFLIKDSPGMVPLKSSGKQKQKRRKEEGVIPFQIQASGVPDLNRSGAPPSSLVENPLLMGYVAAQGEPEPKKRKKKDDSNAQVASDLFYVDGKKAKCGSLAIDLQLVAPQGIGGISGESNSCEKDEAGSICLNSNSAPCGPGVVGNCANLGLLVNGMLEAGMSSAGNETGKKKRKRKKTQEHMKTKHAAGIPDLNGTSTDSNLTGNEFLETNGISPQLKSDRNKKRKKREATVLHPRSLSAATAPDSNINHERVVTNGEALGTALLLEFASGVSVPSKEDLMATFCSYGPLKESETQLLHDSSVAQIVFMRSTDAQEAFRSLANDNPFGAALANYQIHHLSTACPATAGLMTPDPSGSTPMPPPGEAPPLDFIRQNLQMMTSMLEKTGDNLSPEMKAKLESEIKSLLKKVSSMTDSSSTQAEL</sequence>
<feature type="region of interest" description="Disordered" evidence="1">
    <location>
        <begin position="669"/>
        <end position="689"/>
    </location>
</feature>
<feature type="compositionally biased region" description="Basic and acidic residues" evidence="1">
    <location>
        <begin position="680"/>
        <end position="689"/>
    </location>
</feature>
<comment type="caution">
    <text evidence="3">The sequence shown here is derived from an EMBL/GenBank/DDBJ whole genome shotgun (WGS) entry which is preliminary data.</text>
</comment>
<dbReference type="InterPro" id="IPR053063">
    <property type="entry name" value="PWWP_domain_containing_PDP"/>
</dbReference>
<accession>A0AAD7KVT9</accession>
<keyword evidence="3" id="KW-0418">Kinase</keyword>
<dbReference type="CDD" id="cd05162">
    <property type="entry name" value="PWWP"/>
    <property type="match status" value="1"/>
</dbReference>
<dbReference type="PROSITE" id="PS50812">
    <property type="entry name" value="PWWP"/>
    <property type="match status" value="1"/>
</dbReference>
<protein>
    <submittedName>
        <fullName evidence="3">Serine/threonine-protein kinase ATM</fullName>
    </submittedName>
</protein>
<dbReference type="KEGG" id="qsa:O6P43_030868"/>
<feature type="region of interest" description="Disordered" evidence="1">
    <location>
        <begin position="867"/>
        <end position="938"/>
    </location>
</feature>
<name>A0AAD7KVT9_QUISA</name>
<feature type="compositionally biased region" description="Basic and acidic residues" evidence="1">
    <location>
        <begin position="423"/>
        <end position="434"/>
    </location>
</feature>
<evidence type="ECO:0000313" key="3">
    <source>
        <dbReference type="EMBL" id="KAJ7945865.1"/>
    </source>
</evidence>